<dbReference type="PROSITE" id="PS51464">
    <property type="entry name" value="SIS"/>
    <property type="match status" value="1"/>
</dbReference>
<evidence type="ECO:0000259" key="1">
    <source>
        <dbReference type="PROSITE" id="PS51464"/>
    </source>
</evidence>
<reference evidence="2 3" key="1">
    <citation type="submission" date="2019-03" db="EMBL/GenBank/DDBJ databases">
        <title>Genomic Encyclopedia of Type Strains, Phase IV (KMG-IV): sequencing the most valuable type-strain genomes for metagenomic binning, comparative biology and taxonomic classification.</title>
        <authorList>
            <person name="Goeker M."/>
        </authorList>
    </citation>
    <scope>NUCLEOTIDE SEQUENCE [LARGE SCALE GENOMIC DNA]</scope>
    <source>
        <strain evidence="2 3">DSM 19377</strain>
    </source>
</reference>
<name>A0A4R2NJB6_9BACL</name>
<dbReference type="InterPro" id="IPR035472">
    <property type="entry name" value="RpiR-like_SIS"/>
</dbReference>
<dbReference type="EMBL" id="SLXK01000042">
    <property type="protein sequence ID" value="TCP21511.1"/>
    <property type="molecule type" value="Genomic_DNA"/>
</dbReference>
<gene>
    <name evidence="2" type="ORF">EV207_14232</name>
</gene>
<feature type="domain" description="SIS" evidence="1">
    <location>
        <begin position="68"/>
        <end position="217"/>
    </location>
</feature>
<protein>
    <submittedName>
        <fullName evidence="2">RpiR family transcriptional regulator</fullName>
    </submittedName>
</protein>
<dbReference type="Gene3D" id="3.40.50.10490">
    <property type="entry name" value="Glucose-6-phosphate isomerase like protein, domain 1"/>
    <property type="match status" value="1"/>
</dbReference>
<comment type="caution">
    <text evidence="2">The sequence shown here is derived from an EMBL/GenBank/DDBJ whole genome shotgun (WGS) entry which is preliminary data.</text>
</comment>
<sequence>MFSRQLKYYVSALKQVLNLEELQPKQQPAHPSAGFSIVEKIDKKIQETILKNEQEVIKTIQLLDSGTIEDALQKIIHSRKITIFARGFSELTAKEMMIKFQLLGKNCELHDDPNIIRTISKQIDKRDIVIFVSLNGKTNGKTTELVEAALNCEQNGVSTILLTANQNSPLYELCEISLVGFKSEKSYFPDYEVRSRLPIQVMARVILDAYAIRSEEN</sequence>
<keyword evidence="3" id="KW-1185">Reference proteome</keyword>
<dbReference type="GO" id="GO:0097367">
    <property type="term" value="F:carbohydrate derivative binding"/>
    <property type="evidence" value="ECO:0007669"/>
    <property type="project" value="InterPro"/>
</dbReference>
<dbReference type="CDD" id="cd05013">
    <property type="entry name" value="SIS_RpiR"/>
    <property type="match status" value="1"/>
</dbReference>
<dbReference type="InterPro" id="IPR001347">
    <property type="entry name" value="SIS_dom"/>
</dbReference>
<proteinExistence type="predicted"/>
<dbReference type="GO" id="GO:0003677">
    <property type="term" value="F:DNA binding"/>
    <property type="evidence" value="ECO:0007669"/>
    <property type="project" value="InterPro"/>
</dbReference>
<dbReference type="InterPro" id="IPR047640">
    <property type="entry name" value="RpiR-like"/>
</dbReference>
<dbReference type="InterPro" id="IPR046348">
    <property type="entry name" value="SIS_dom_sf"/>
</dbReference>
<dbReference type="Pfam" id="PF01380">
    <property type="entry name" value="SIS"/>
    <property type="match status" value="1"/>
</dbReference>
<dbReference type="SUPFAM" id="SSF53697">
    <property type="entry name" value="SIS domain"/>
    <property type="match status" value="1"/>
</dbReference>
<accession>A0A4R2NJB6</accession>
<evidence type="ECO:0000313" key="3">
    <source>
        <dbReference type="Proteomes" id="UP000295416"/>
    </source>
</evidence>
<dbReference type="Proteomes" id="UP000295416">
    <property type="component" value="Unassembled WGS sequence"/>
</dbReference>
<evidence type="ECO:0000313" key="2">
    <source>
        <dbReference type="EMBL" id="TCP21511.1"/>
    </source>
</evidence>
<organism evidence="2 3">
    <name type="scientific">Scopulibacillus darangshiensis</name>
    <dbReference type="NCBI Taxonomy" id="442528"/>
    <lineage>
        <taxon>Bacteria</taxon>
        <taxon>Bacillati</taxon>
        <taxon>Bacillota</taxon>
        <taxon>Bacilli</taxon>
        <taxon>Bacillales</taxon>
        <taxon>Sporolactobacillaceae</taxon>
        <taxon>Scopulibacillus</taxon>
    </lineage>
</organism>
<dbReference type="RefSeq" id="WP_207902977.1">
    <property type="nucleotide sequence ID" value="NZ_SLXK01000042.1"/>
</dbReference>
<dbReference type="GO" id="GO:0003700">
    <property type="term" value="F:DNA-binding transcription factor activity"/>
    <property type="evidence" value="ECO:0007669"/>
    <property type="project" value="InterPro"/>
</dbReference>
<dbReference type="GO" id="GO:1901135">
    <property type="term" value="P:carbohydrate derivative metabolic process"/>
    <property type="evidence" value="ECO:0007669"/>
    <property type="project" value="InterPro"/>
</dbReference>
<dbReference type="AlphaFoldDB" id="A0A4R2NJB6"/>
<dbReference type="PANTHER" id="PTHR30514">
    <property type="entry name" value="GLUCOKINASE"/>
    <property type="match status" value="1"/>
</dbReference>
<dbReference type="PANTHER" id="PTHR30514:SF21">
    <property type="entry name" value="RPIR-FAMILY TRANSCRIPTIONAL REGULATOR"/>
    <property type="match status" value="1"/>
</dbReference>